<dbReference type="InterPro" id="IPR041888">
    <property type="entry name" value="RING-HC_ZNF598/HEL2"/>
</dbReference>
<keyword evidence="9 12" id="KW-0863">Zinc-finger</keyword>
<evidence type="ECO:0000256" key="9">
    <source>
        <dbReference type="ARBA" id="ARBA00022771"/>
    </source>
</evidence>
<evidence type="ECO:0000256" key="1">
    <source>
        <dbReference type="ARBA" id="ARBA00000900"/>
    </source>
</evidence>
<feature type="compositionally biased region" description="Polar residues" evidence="13">
    <location>
        <begin position="418"/>
        <end position="429"/>
    </location>
</feature>
<dbReference type="CDD" id="cd16615">
    <property type="entry name" value="RING-HC_ZNF598"/>
    <property type="match status" value="1"/>
</dbReference>
<feature type="compositionally biased region" description="Gly residues" evidence="13">
    <location>
        <begin position="31"/>
        <end position="41"/>
    </location>
</feature>
<feature type="region of interest" description="Disordered" evidence="13">
    <location>
        <begin position="583"/>
        <end position="772"/>
    </location>
</feature>
<evidence type="ECO:0000313" key="16">
    <source>
        <dbReference type="Proteomes" id="UP001437256"/>
    </source>
</evidence>
<name>A0ABR3AA10_9AGAR</name>
<evidence type="ECO:0000256" key="10">
    <source>
        <dbReference type="ARBA" id="ARBA00022833"/>
    </source>
</evidence>
<keyword evidence="8" id="KW-0479">Metal-binding</keyword>
<dbReference type="InterPro" id="IPR013087">
    <property type="entry name" value="Znf_C2H2_type"/>
</dbReference>
<feature type="compositionally biased region" description="Low complexity" evidence="13">
    <location>
        <begin position="1"/>
        <end position="11"/>
    </location>
</feature>
<feature type="compositionally biased region" description="Low complexity" evidence="13">
    <location>
        <begin position="585"/>
        <end position="595"/>
    </location>
</feature>
<comment type="caution">
    <text evidence="15">The sequence shown here is derived from an EMBL/GenBank/DDBJ whole genome shotgun (WGS) entry which is preliminary data.</text>
</comment>
<evidence type="ECO:0000256" key="4">
    <source>
        <dbReference type="ARBA" id="ARBA00012483"/>
    </source>
</evidence>
<keyword evidence="5" id="KW-0963">Cytoplasm</keyword>
<evidence type="ECO:0000256" key="5">
    <source>
        <dbReference type="ARBA" id="ARBA00022490"/>
    </source>
</evidence>
<dbReference type="InterPro" id="IPR044288">
    <property type="entry name" value="ZNF598/HEL2"/>
</dbReference>
<dbReference type="PANTHER" id="PTHR22938">
    <property type="entry name" value="ZINC FINGER PROTEIN 598"/>
    <property type="match status" value="1"/>
</dbReference>
<keyword evidence="16" id="KW-1185">Reference proteome</keyword>
<reference evidence="15 16" key="1">
    <citation type="submission" date="2024-05" db="EMBL/GenBank/DDBJ databases">
        <title>A draft genome resource for the thread blight pathogen Marasmius tenuissimus strain MS-2.</title>
        <authorList>
            <person name="Yulfo-Soto G.E."/>
            <person name="Baruah I.K."/>
            <person name="Amoako-Attah I."/>
            <person name="Bukari Y."/>
            <person name="Meinhardt L.W."/>
            <person name="Bailey B.A."/>
            <person name="Cohen S.P."/>
        </authorList>
    </citation>
    <scope>NUCLEOTIDE SEQUENCE [LARGE SCALE GENOMIC DNA]</scope>
    <source>
        <strain evidence="15 16">MS-2</strain>
    </source>
</reference>
<comment type="pathway">
    <text evidence="3">Protein modification; protein ubiquitination.</text>
</comment>
<dbReference type="EMBL" id="JBBXMP010000012">
    <property type="protein sequence ID" value="KAL0069372.1"/>
    <property type="molecule type" value="Genomic_DNA"/>
</dbReference>
<evidence type="ECO:0000256" key="12">
    <source>
        <dbReference type="PROSITE-ProRule" id="PRU00175"/>
    </source>
</evidence>
<feature type="compositionally biased region" description="Polar residues" evidence="13">
    <location>
        <begin position="662"/>
        <end position="674"/>
    </location>
</feature>
<dbReference type="Pfam" id="PF23202">
    <property type="entry name" value="PAH_ZNF598"/>
    <property type="match status" value="1"/>
</dbReference>
<dbReference type="InterPro" id="IPR056437">
    <property type="entry name" value="Znf-C2H2_ZNF598/HEL2"/>
</dbReference>
<dbReference type="InterPro" id="IPR057634">
    <property type="entry name" value="PAH_ZNF598/HEL2"/>
</dbReference>
<feature type="compositionally biased region" description="Basic residues" evidence="13">
    <location>
        <begin position="13"/>
        <end position="30"/>
    </location>
</feature>
<comment type="subcellular location">
    <subcellularLocation>
        <location evidence="2">Cytoplasm</location>
    </subcellularLocation>
</comment>
<dbReference type="Proteomes" id="UP001437256">
    <property type="component" value="Unassembled WGS sequence"/>
</dbReference>
<protein>
    <recommendedName>
        <fullName evidence="4">RING-type E3 ubiquitin transferase</fullName>
        <ecNumber evidence="4">2.3.2.27</ecNumber>
    </recommendedName>
</protein>
<dbReference type="PROSITE" id="PS50089">
    <property type="entry name" value="ZF_RING_2"/>
    <property type="match status" value="1"/>
</dbReference>
<dbReference type="InterPro" id="IPR001841">
    <property type="entry name" value="Znf_RING"/>
</dbReference>
<gene>
    <name evidence="15" type="ORF">AAF712_003392</name>
</gene>
<organism evidence="15 16">
    <name type="scientific">Marasmius tenuissimus</name>
    <dbReference type="NCBI Taxonomy" id="585030"/>
    <lineage>
        <taxon>Eukaryota</taxon>
        <taxon>Fungi</taxon>
        <taxon>Dikarya</taxon>
        <taxon>Basidiomycota</taxon>
        <taxon>Agaricomycotina</taxon>
        <taxon>Agaricomycetes</taxon>
        <taxon>Agaricomycetidae</taxon>
        <taxon>Agaricales</taxon>
        <taxon>Marasmiineae</taxon>
        <taxon>Marasmiaceae</taxon>
        <taxon>Marasmius</taxon>
    </lineage>
</organism>
<dbReference type="SUPFAM" id="SSF57850">
    <property type="entry name" value="RING/U-box"/>
    <property type="match status" value="1"/>
</dbReference>
<accession>A0ABR3AA10</accession>
<sequence>MSTTGTTTTRQGGRGRGRGGRTGGGHRGKGRGAGADRGGGPANAKNRDEIEENDDGTQVPPTVLESTKIGTNGEAEDAGDEEAVCWICAEPVKYYSVSDCNHRTCHVCALRLRALYKKKDCTFCKEPQPVVIFTTSEDKPFSDYSATEMVYKDERLSIIFETQEMMEETLILLRFNCPDTDCDYIAKGWSDLKLHVRAHHNKLMCDLCIRLKKVFSHEHALYTFAQLTVHLPSMNRRPNQKAAQLKEEPEGGIHPLCEFCRECFFSSDELYPHMRERHEECFICKRNGVRDQYFQDYPNLEHHFNTSHHPCLNPTCLAQKFVVFNTPLDLQAHSVEAHGADMSARDKKDARRVQANFEFEEVPGAGRARGPRRDRERESNREPPPQQPPTIQPARPPGPGRRREGFGAALTTEGGSSGATPRNGVTPQGPSRRNSPSPPPRDVDPAVLDRHTAFIDRLQSYAPNPANAVPVVKAAIRGYRASESSARDFISTIYNVLDCHLEHTASIVNSFVDLLEEEEKKQDLLSSWRGFEVEQRRQFPELVPAAAGSGYAAITSGRVLNAKQSTHTRANKGSSRMVWDRVAQAAGSSPSSSAGPGPGPSSRPKLQVQRPPDRFPPLNTAAPAPRPAAGNQRKTPWVNSTPSSSSPAPPPGPKIYSVPGPSASSVKSKQQPPKLSNAAFPELRPTSTNTRAKVPVGGNQSLRNILGISGAAPATNAWGGGSNPAPNDNAGTGPEPTSPDEGEEGGAPPVGGGKKKKGKQKQTLFTLGSFPT</sequence>
<dbReference type="PANTHER" id="PTHR22938:SF0">
    <property type="entry name" value="E3 UBIQUITIN-PROTEIN LIGASE ZNF598"/>
    <property type="match status" value="1"/>
</dbReference>
<evidence type="ECO:0000313" key="15">
    <source>
        <dbReference type="EMBL" id="KAL0069372.1"/>
    </source>
</evidence>
<keyword evidence="7" id="KW-0808">Transferase</keyword>
<comment type="catalytic activity">
    <reaction evidence="1">
        <text>S-ubiquitinyl-[E2 ubiquitin-conjugating enzyme]-L-cysteine + [acceptor protein]-L-lysine = [E2 ubiquitin-conjugating enzyme]-L-cysteine + N(6)-ubiquitinyl-[acceptor protein]-L-lysine.</text>
        <dbReference type="EC" id="2.3.2.27"/>
    </reaction>
</comment>
<comment type="similarity">
    <text evidence="11">Belongs to the ZNF598/HEL2 family.</text>
</comment>
<feature type="compositionally biased region" description="Pro residues" evidence="13">
    <location>
        <begin position="382"/>
        <end position="399"/>
    </location>
</feature>
<evidence type="ECO:0000256" key="8">
    <source>
        <dbReference type="ARBA" id="ARBA00022723"/>
    </source>
</evidence>
<keyword evidence="10" id="KW-0862">Zinc</keyword>
<evidence type="ECO:0000256" key="11">
    <source>
        <dbReference type="ARBA" id="ARBA00035113"/>
    </source>
</evidence>
<feature type="region of interest" description="Disordered" evidence="13">
    <location>
        <begin position="1"/>
        <end position="75"/>
    </location>
</feature>
<evidence type="ECO:0000256" key="7">
    <source>
        <dbReference type="ARBA" id="ARBA00022679"/>
    </source>
</evidence>
<feature type="compositionally biased region" description="Basic and acidic residues" evidence="13">
    <location>
        <begin position="371"/>
        <end position="381"/>
    </location>
</feature>
<feature type="compositionally biased region" description="Low complexity" evidence="13">
    <location>
        <begin position="636"/>
        <end position="646"/>
    </location>
</feature>
<dbReference type="Pfam" id="PF23230">
    <property type="entry name" value="zf-C2H2_13"/>
    <property type="match status" value="1"/>
</dbReference>
<dbReference type="SMART" id="SM00355">
    <property type="entry name" value="ZnF_C2H2"/>
    <property type="match status" value="4"/>
</dbReference>
<feature type="region of interest" description="Disordered" evidence="13">
    <location>
        <begin position="356"/>
        <end position="446"/>
    </location>
</feature>
<feature type="compositionally biased region" description="Polar residues" evidence="13">
    <location>
        <begin position="763"/>
        <end position="772"/>
    </location>
</feature>
<dbReference type="EC" id="2.3.2.27" evidence="4"/>
<proteinExistence type="inferred from homology"/>
<evidence type="ECO:0000256" key="2">
    <source>
        <dbReference type="ARBA" id="ARBA00004496"/>
    </source>
</evidence>
<evidence type="ECO:0000256" key="6">
    <source>
        <dbReference type="ARBA" id="ARBA00022553"/>
    </source>
</evidence>
<evidence type="ECO:0000256" key="13">
    <source>
        <dbReference type="SAM" id="MobiDB-lite"/>
    </source>
</evidence>
<dbReference type="Pfam" id="PF25447">
    <property type="entry name" value="RING_ZNF598"/>
    <property type="match status" value="1"/>
</dbReference>
<dbReference type="Gene3D" id="3.30.40.10">
    <property type="entry name" value="Zinc/RING finger domain, C3HC4 (zinc finger)"/>
    <property type="match status" value="1"/>
</dbReference>
<dbReference type="PROSITE" id="PS00028">
    <property type="entry name" value="ZINC_FINGER_C2H2_1"/>
    <property type="match status" value="1"/>
</dbReference>
<feature type="domain" description="RING-type" evidence="14">
    <location>
        <begin position="85"/>
        <end position="125"/>
    </location>
</feature>
<evidence type="ECO:0000256" key="3">
    <source>
        <dbReference type="ARBA" id="ARBA00004906"/>
    </source>
</evidence>
<evidence type="ECO:0000259" key="14">
    <source>
        <dbReference type="PROSITE" id="PS50089"/>
    </source>
</evidence>
<dbReference type="InterPro" id="IPR013083">
    <property type="entry name" value="Znf_RING/FYVE/PHD"/>
</dbReference>
<keyword evidence="6" id="KW-0597">Phosphoprotein</keyword>